<evidence type="ECO:0000256" key="2">
    <source>
        <dbReference type="ARBA" id="ARBA00022448"/>
    </source>
</evidence>
<keyword evidence="4 7" id="KW-0812">Transmembrane</keyword>
<keyword evidence="6 7" id="KW-0472">Membrane</keyword>
<name>A5GAK2_GEOUR</name>
<organism evidence="9 10">
    <name type="scientific">Geotalea uraniireducens (strain Rf4)</name>
    <name type="common">Geobacter uraniireducens</name>
    <dbReference type="NCBI Taxonomy" id="351605"/>
    <lineage>
        <taxon>Bacteria</taxon>
        <taxon>Pseudomonadati</taxon>
        <taxon>Thermodesulfobacteriota</taxon>
        <taxon>Desulfuromonadia</taxon>
        <taxon>Geobacterales</taxon>
        <taxon>Geobacteraceae</taxon>
        <taxon>Geotalea</taxon>
    </lineage>
</organism>
<keyword evidence="5 7" id="KW-1133">Transmembrane helix</keyword>
<keyword evidence="10" id="KW-1185">Reference proteome</keyword>
<dbReference type="Gene3D" id="1.10.3720.10">
    <property type="entry name" value="MetI-like"/>
    <property type="match status" value="1"/>
</dbReference>
<dbReference type="SUPFAM" id="SSF161098">
    <property type="entry name" value="MetI-like"/>
    <property type="match status" value="1"/>
</dbReference>
<keyword evidence="2 7" id="KW-0813">Transport</keyword>
<comment type="subcellular location">
    <subcellularLocation>
        <location evidence="1 7">Cell membrane</location>
        <topology evidence="1 7">Multi-pass membrane protein</topology>
    </subcellularLocation>
</comment>
<evidence type="ECO:0000313" key="9">
    <source>
        <dbReference type="EMBL" id="ABQ25390.1"/>
    </source>
</evidence>
<feature type="transmembrane region" description="Helical" evidence="7">
    <location>
        <begin position="191"/>
        <end position="216"/>
    </location>
</feature>
<evidence type="ECO:0000256" key="5">
    <source>
        <dbReference type="ARBA" id="ARBA00022989"/>
    </source>
</evidence>
<evidence type="ECO:0000259" key="8">
    <source>
        <dbReference type="PROSITE" id="PS50928"/>
    </source>
</evidence>
<evidence type="ECO:0000313" key="10">
    <source>
        <dbReference type="Proteomes" id="UP000006695"/>
    </source>
</evidence>
<dbReference type="InterPro" id="IPR000515">
    <property type="entry name" value="MetI-like"/>
</dbReference>
<dbReference type="PANTHER" id="PTHR43386:SF1">
    <property type="entry name" value="D,D-DIPEPTIDE TRANSPORT SYSTEM PERMEASE PROTEIN DDPC-RELATED"/>
    <property type="match status" value="1"/>
</dbReference>
<evidence type="ECO:0000256" key="4">
    <source>
        <dbReference type="ARBA" id="ARBA00022692"/>
    </source>
</evidence>
<accession>A5GAK2</accession>
<dbReference type="GO" id="GO:0005886">
    <property type="term" value="C:plasma membrane"/>
    <property type="evidence" value="ECO:0007669"/>
    <property type="project" value="UniProtKB-SubCell"/>
</dbReference>
<feature type="transmembrane region" description="Helical" evidence="7">
    <location>
        <begin position="135"/>
        <end position="152"/>
    </location>
</feature>
<evidence type="ECO:0000256" key="1">
    <source>
        <dbReference type="ARBA" id="ARBA00004651"/>
    </source>
</evidence>
<dbReference type="EMBL" id="CP000698">
    <property type="protein sequence ID" value="ABQ25390.1"/>
    <property type="molecule type" value="Genomic_DNA"/>
</dbReference>
<feature type="transmembrane region" description="Helical" evidence="7">
    <location>
        <begin position="110"/>
        <end position="129"/>
    </location>
</feature>
<evidence type="ECO:0000256" key="3">
    <source>
        <dbReference type="ARBA" id="ARBA00022475"/>
    </source>
</evidence>
<dbReference type="PANTHER" id="PTHR43386">
    <property type="entry name" value="OLIGOPEPTIDE TRANSPORT SYSTEM PERMEASE PROTEIN APPC"/>
    <property type="match status" value="1"/>
</dbReference>
<feature type="transmembrane region" description="Helical" evidence="7">
    <location>
        <begin position="236"/>
        <end position="259"/>
    </location>
</feature>
<feature type="transmembrane region" description="Helical" evidence="7">
    <location>
        <begin position="7"/>
        <end position="29"/>
    </location>
</feature>
<dbReference type="PROSITE" id="PS50928">
    <property type="entry name" value="ABC_TM1"/>
    <property type="match status" value="1"/>
</dbReference>
<dbReference type="Proteomes" id="UP000006695">
    <property type="component" value="Chromosome"/>
</dbReference>
<feature type="transmembrane region" description="Helical" evidence="7">
    <location>
        <begin position="78"/>
        <end position="98"/>
    </location>
</feature>
<dbReference type="KEGG" id="gur:Gura_1186"/>
<protein>
    <submittedName>
        <fullName evidence="9">Binding-protein-dependent transport systems inner membrane component</fullName>
    </submittedName>
</protein>
<proteinExistence type="inferred from homology"/>
<evidence type="ECO:0000256" key="6">
    <source>
        <dbReference type="ARBA" id="ARBA00023136"/>
    </source>
</evidence>
<sequence length="273" mass="29427">MDKKTGIVFWLATAWIGFMMVCAVSAGFWSVPPPDQIDWINLAAKPGVGGHLLGTDNMGRDIAARLLFGARISLTVGFFSPCIGLFFGCLLGVLAGFYRDYPEKMIGGAIDTFLAFPRLVFLLMATFVFGSSLPTLTIALGVVAIPSFARVARANTIRFAEREFVLAARGAGASDAAIILREILPNVLMPMLVYMLLVMGFVIIAEGGLGFLGLSVPSPTPSWGGMIAEGREVLEQAPHVSMIPTIVMFLTIMSLNLVGDRMRGWFDGRESQL</sequence>
<keyword evidence="3" id="KW-1003">Cell membrane</keyword>
<reference evidence="9 10" key="1">
    <citation type="submission" date="2007-05" db="EMBL/GenBank/DDBJ databases">
        <title>Complete sequence of Geobacter uraniireducens Rf4.</title>
        <authorList>
            <consortium name="US DOE Joint Genome Institute"/>
            <person name="Copeland A."/>
            <person name="Lucas S."/>
            <person name="Lapidus A."/>
            <person name="Barry K."/>
            <person name="Detter J.C."/>
            <person name="Glavina del Rio T."/>
            <person name="Hammon N."/>
            <person name="Israni S."/>
            <person name="Dalin E."/>
            <person name="Tice H."/>
            <person name="Pitluck S."/>
            <person name="Chertkov O."/>
            <person name="Brettin T."/>
            <person name="Bruce D."/>
            <person name="Han C."/>
            <person name="Schmutz J."/>
            <person name="Larimer F."/>
            <person name="Land M."/>
            <person name="Hauser L."/>
            <person name="Kyrpides N."/>
            <person name="Mikhailova N."/>
            <person name="Shelobolina E."/>
            <person name="Aklujkar M."/>
            <person name="Lovley D."/>
            <person name="Richardson P."/>
        </authorList>
    </citation>
    <scope>NUCLEOTIDE SEQUENCE [LARGE SCALE GENOMIC DNA]</scope>
    <source>
        <strain evidence="9 10">Rf4</strain>
    </source>
</reference>
<dbReference type="RefSeq" id="WP_011938112.1">
    <property type="nucleotide sequence ID" value="NC_009483.1"/>
</dbReference>
<dbReference type="AlphaFoldDB" id="A5GAK2"/>
<dbReference type="GO" id="GO:0055085">
    <property type="term" value="P:transmembrane transport"/>
    <property type="evidence" value="ECO:0007669"/>
    <property type="project" value="InterPro"/>
</dbReference>
<comment type="similarity">
    <text evidence="7">Belongs to the binding-protein-dependent transport system permease family.</text>
</comment>
<gene>
    <name evidence="9" type="ordered locus">Gura_1186</name>
</gene>
<evidence type="ECO:0000256" key="7">
    <source>
        <dbReference type="RuleBase" id="RU363032"/>
    </source>
</evidence>
<dbReference type="HOGENOM" id="CLU_028518_1_1_7"/>
<feature type="domain" description="ABC transmembrane type-1" evidence="8">
    <location>
        <begin position="70"/>
        <end position="259"/>
    </location>
</feature>
<dbReference type="Pfam" id="PF00528">
    <property type="entry name" value="BPD_transp_1"/>
    <property type="match status" value="1"/>
</dbReference>
<dbReference type="InterPro" id="IPR035906">
    <property type="entry name" value="MetI-like_sf"/>
</dbReference>
<dbReference type="CDD" id="cd06261">
    <property type="entry name" value="TM_PBP2"/>
    <property type="match status" value="1"/>
</dbReference>
<dbReference type="STRING" id="351605.Gura_1186"/>
<dbReference type="InterPro" id="IPR050366">
    <property type="entry name" value="BP-dependent_transpt_permease"/>
</dbReference>